<accession>A0A078LDA9</accession>
<name>A0A078LDA9_CITKO</name>
<dbReference type="NCBIfam" id="TIGR01414">
    <property type="entry name" value="autotrans_barl"/>
    <property type="match status" value="1"/>
</dbReference>
<feature type="compositionally biased region" description="Pro residues" evidence="1">
    <location>
        <begin position="528"/>
        <end position="580"/>
    </location>
</feature>
<dbReference type="Gene3D" id="2.40.128.130">
    <property type="entry name" value="Autotransporter beta-domain"/>
    <property type="match status" value="1"/>
</dbReference>
<evidence type="ECO:0000259" key="3">
    <source>
        <dbReference type="PROSITE" id="PS51208"/>
    </source>
</evidence>
<feature type="domain" description="Autotransporter" evidence="3">
    <location>
        <begin position="623"/>
        <end position="906"/>
    </location>
</feature>
<dbReference type="PROSITE" id="PS51208">
    <property type="entry name" value="AUTOTRANSPORTER"/>
    <property type="match status" value="1"/>
</dbReference>
<organism evidence="4">
    <name type="scientific">Citrobacter koseri</name>
    <name type="common">Citrobacter diversus</name>
    <dbReference type="NCBI Taxonomy" id="545"/>
    <lineage>
        <taxon>Bacteria</taxon>
        <taxon>Pseudomonadati</taxon>
        <taxon>Pseudomonadota</taxon>
        <taxon>Gammaproteobacteria</taxon>
        <taxon>Enterobacterales</taxon>
        <taxon>Enterobacteriaceae</taxon>
        <taxon>Citrobacter</taxon>
    </lineage>
</organism>
<dbReference type="RefSeq" id="WP_200076281.1">
    <property type="nucleotide sequence ID" value="NZ_JADVIJ010000011.1"/>
</dbReference>
<dbReference type="PATRIC" id="fig|545.12.peg.2980"/>
<protein>
    <submittedName>
        <fullName evidence="4">Adhesin autotransporter</fullName>
    </submittedName>
</protein>
<dbReference type="GO" id="GO:0019867">
    <property type="term" value="C:outer membrane"/>
    <property type="evidence" value="ECO:0007669"/>
    <property type="project" value="InterPro"/>
</dbReference>
<evidence type="ECO:0000256" key="2">
    <source>
        <dbReference type="SAM" id="SignalP"/>
    </source>
</evidence>
<dbReference type="InterPro" id="IPR006315">
    <property type="entry name" value="OM_autotransptr_brl_dom"/>
</dbReference>
<feature type="compositionally biased region" description="Acidic residues" evidence="1">
    <location>
        <begin position="515"/>
        <end position="527"/>
    </location>
</feature>
<dbReference type="SUPFAM" id="SSF103515">
    <property type="entry name" value="Autotransporter"/>
    <property type="match status" value="1"/>
</dbReference>
<dbReference type="AlphaFoldDB" id="A0A078LDA9"/>
<dbReference type="InterPro" id="IPR005546">
    <property type="entry name" value="Autotransporte_beta"/>
</dbReference>
<dbReference type="PANTHER" id="PTHR12338">
    <property type="entry name" value="AUTOTRANSPORTER"/>
    <property type="match status" value="1"/>
</dbReference>
<gene>
    <name evidence="4" type="ORF">BN1086_02972</name>
</gene>
<reference evidence="4" key="1">
    <citation type="submission" date="2014-06" db="EMBL/GenBank/DDBJ databases">
        <authorList>
            <person name="Urmite Genomes Urmite Genomes"/>
        </authorList>
    </citation>
    <scope>NUCLEOTIDE SEQUENCE</scope>
</reference>
<dbReference type="Pfam" id="PF03797">
    <property type="entry name" value="Autotransporter"/>
    <property type="match status" value="1"/>
</dbReference>
<dbReference type="EMBL" id="LK931336">
    <property type="protein sequence ID" value="CDZ84795.1"/>
    <property type="molecule type" value="Genomic_DNA"/>
</dbReference>
<dbReference type="InterPro" id="IPR011050">
    <property type="entry name" value="Pectin_lyase_fold/virulence"/>
</dbReference>
<evidence type="ECO:0000256" key="1">
    <source>
        <dbReference type="SAM" id="MobiDB-lite"/>
    </source>
</evidence>
<feature type="chain" id="PRO_5001741097" evidence="2">
    <location>
        <begin position="36"/>
        <end position="906"/>
    </location>
</feature>
<dbReference type="SMART" id="SM00869">
    <property type="entry name" value="Autotransporter"/>
    <property type="match status" value="1"/>
</dbReference>
<proteinExistence type="predicted"/>
<dbReference type="PANTHER" id="PTHR12338:SF5">
    <property type="entry name" value="ANTIGEN 43-RELATED"/>
    <property type="match status" value="1"/>
</dbReference>
<keyword evidence="2" id="KW-0732">Signal</keyword>
<dbReference type="SUPFAM" id="SSF51126">
    <property type="entry name" value="Pectin lyase-like"/>
    <property type="match status" value="1"/>
</dbReference>
<dbReference type="Gene3D" id="2.160.20.20">
    <property type="match status" value="1"/>
</dbReference>
<dbReference type="Pfam" id="PF18883">
    <property type="entry name" value="AC_1"/>
    <property type="match status" value="1"/>
</dbReference>
<dbReference type="InterPro" id="IPR050909">
    <property type="entry name" value="Bact_Autotransporter_VF"/>
</dbReference>
<feature type="region of interest" description="Disordered" evidence="1">
    <location>
        <begin position="510"/>
        <end position="588"/>
    </location>
</feature>
<evidence type="ECO:0000313" key="4">
    <source>
        <dbReference type="EMBL" id="CDZ84795.1"/>
    </source>
</evidence>
<sequence length="906" mass="96769">MKSSRLIQKTPIPAKLALCIASALALSGLSGHVLAAGCSQSSSTQFFCDDTTIYYFGNPLNGGSRDYTTFDEVLINTSQNGITTPLQGWGVYLDSTGYKFKDLVINTTGSEADGIHSKNAGGRLEAENIKITTTGTSSDGINLGRELNSAYSIVEVSGNVSVDASDGMGLRANISRVNTSAKSSIIIHGNADVVTRGNGGANSGYGIYAGKDPGDLFGSAAGVADVTINGTAKITTSGSNAHGVYAGRKGEINLNNTDITTTGNGANGIYAYANSDFSRVNLGGNTTIKVTGNNAYAMYAYQSKGLIRSWDAATDTASSGIYDIEGNLYARSSGIIDLTMDDGSQFVGIANSSQLENTTSLRATINLNMNGANSEWTMTGNSVVSTLTLNQATLRYSADGVSRDDESTFKTLTVMGNYTGTDALLVLNTVLEGDDSFTDKLIVKGDTSGNTNVGINNIGGVGDLTLNGIEIVDVEGVSDGTFTKAGRIVAGGYDYDVVKNASNWYLTSQLSPVEPEPEPEPEPENPDPVDPPTPPGPVDPVDPPAPPGPVDPVEPPTPPGPVDPVEPPAPPEPPLPPAPEPGEHQYRPEFGSYLANNYAANTLFITRLHDRLGETQYTDILTGEQKVTSMWMRNVGGHMRFTDGSKQLKTQANRYVLQIGGDLAQWSSDGLDRWHLGVMAGYANQKSKTHNTHNGYASRGHVNGYSAGLYATWYANEADKTGTYLDSWVLYNWFDNTVQGDHLASEKYKSDGITASIEGGYTFLIGESERTSYWLQPKAQVTWMDVQADSHRESNGTQVKDKTDGNLMTRLGVRAYLKGHNAIDDGKDREFQPFVEANWLHNTHNQSVQMGAIRDEISGTKNIGELKVGVEGQINPRLQVWGNVAQQVGDNSYSDTAAMLGVKYSF</sequence>
<dbReference type="InterPro" id="IPR036709">
    <property type="entry name" value="Autotransporte_beta_dom_sf"/>
</dbReference>
<dbReference type="CDD" id="cd01344">
    <property type="entry name" value="PL2_Passenger_AT"/>
    <property type="match status" value="1"/>
</dbReference>
<feature type="signal peptide" evidence="2">
    <location>
        <begin position="1"/>
        <end position="35"/>
    </location>
</feature>
<dbReference type="InterPro" id="IPR012332">
    <property type="entry name" value="Autotransporter_pectin_lyase_C"/>
</dbReference>
<dbReference type="InterPro" id="IPR043990">
    <property type="entry name" value="AC_1"/>
</dbReference>